<proteinExistence type="predicted"/>
<keyword evidence="2" id="KW-1185">Reference proteome</keyword>
<protein>
    <submittedName>
        <fullName evidence="1">Uncharacterized protein</fullName>
    </submittedName>
</protein>
<evidence type="ECO:0000313" key="2">
    <source>
        <dbReference type="Proteomes" id="UP001597049"/>
    </source>
</evidence>
<organism evidence="1 2">
    <name type="scientific">Psychroflexus salinarum</name>
    <dbReference type="NCBI Taxonomy" id="546024"/>
    <lineage>
        <taxon>Bacteria</taxon>
        <taxon>Pseudomonadati</taxon>
        <taxon>Bacteroidota</taxon>
        <taxon>Flavobacteriia</taxon>
        <taxon>Flavobacteriales</taxon>
        <taxon>Flavobacteriaceae</taxon>
        <taxon>Psychroflexus</taxon>
    </lineage>
</organism>
<gene>
    <name evidence="1" type="ORF">ACFQ0R_06365</name>
</gene>
<name>A0ABW3GNN6_9FLAO</name>
<dbReference type="RefSeq" id="WP_379657555.1">
    <property type="nucleotide sequence ID" value="NZ_JBHTIV010000006.1"/>
</dbReference>
<accession>A0ABW3GNN6</accession>
<dbReference type="Proteomes" id="UP001597049">
    <property type="component" value="Unassembled WGS sequence"/>
</dbReference>
<evidence type="ECO:0000313" key="1">
    <source>
        <dbReference type="EMBL" id="MFD0932226.1"/>
    </source>
</evidence>
<sequence length="230" mass="25812">MKKLIILSVFICVSCVSIPNETIRLSETLGNDLQVLKQSHVSTISIYYADLESKINRFIDEVYSPFIIQYVLESEFQSFENGNVSIITSLKEASKAEATQKDTEKALQDMVDFQIYATQQIAQKRNELLQPIQTEKLSILKSINSSYDNAIAANATLTGYLKSVKNVEKAQTESLSLIGIDRAEVDESMLRASNSLDELIARGRAIDHTSENARQQMNELIEKIKTITNP</sequence>
<reference evidence="2" key="1">
    <citation type="journal article" date="2019" name="Int. J. Syst. Evol. Microbiol.">
        <title>The Global Catalogue of Microorganisms (GCM) 10K type strain sequencing project: providing services to taxonomists for standard genome sequencing and annotation.</title>
        <authorList>
            <consortium name="The Broad Institute Genomics Platform"/>
            <consortium name="The Broad Institute Genome Sequencing Center for Infectious Disease"/>
            <person name="Wu L."/>
            <person name="Ma J."/>
        </authorList>
    </citation>
    <scope>NUCLEOTIDE SEQUENCE [LARGE SCALE GENOMIC DNA]</scope>
    <source>
        <strain evidence="2">CCUG 56752</strain>
    </source>
</reference>
<dbReference type="EMBL" id="JBHTIV010000006">
    <property type="protein sequence ID" value="MFD0932226.1"/>
    <property type="molecule type" value="Genomic_DNA"/>
</dbReference>
<comment type="caution">
    <text evidence="1">The sequence shown here is derived from an EMBL/GenBank/DDBJ whole genome shotgun (WGS) entry which is preliminary data.</text>
</comment>